<proteinExistence type="predicted"/>
<feature type="compositionally biased region" description="Basic and acidic residues" evidence="1">
    <location>
        <begin position="51"/>
        <end position="63"/>
    </location>
</feature>
<dbReference type="AlphaFoldDB" id="R6IIC7"/>
<sequence length="73" mass="8468">MVNTIKNYLHNTRLIFETGFRNVCQQTAECDRRQQQWFEAFTNSKVQQNDANKHHDSITHGESGETAVIPYGL</sequence>
<reference evidence="2" key="1">
    <citation type="submission" date="2012-11" db="EMBL/GenBank/DDBJ databases">
        <title>Dependencies among metagenomic species, viruses, plasmids and units of genetic variation.</title>
        <authorList>
            <person name="Nielsen H.B."/>
            <person name="Almeida M."/>
            <person name="Juncker A.S."/>
            <person name="Rasmussen S."/>
            <person name="Li J."/>
            <person name="Sunagawa S."/>
            <person name="Plichta D."/>
            <person name="Gautier L."/>
            <person name="Le Chatelier E."/>
            <person name="Peletier E."/>
            <person name="Bonde I."/>
            <person name="Nielsen T."/>
            <person name="Manichanh C."/>
            <person name="Arumugam M."/>
            <person name="Batto J."/>
            <person name="Santos M.B.Q.D."/>
            <person name="Blom N."/>
            <person name="Borruel N."/>
            <person name="Burgdorf K.S."/>
            <person name="Boumezbeur F."/>
            <person name="Casellas F."/>
            <person name="Dore J."/>
            <person name="Guarner F."/>
            <person name="Hansen T."/>
            <person name="Hildebrand F."/>
            <person name="Kaas R.S."/>
            <person name="Kennedy S."/>
            <person name="Kristiansen K."/>
            <person name="Kultima J.R."/>
            <person name="Leonard P."/>
            <person name="Levenez F."/>
            <person name="Lund O."/>
            <person name="Moumen B."/>
            <person name="Le Paslier D."/>
            <person name="Pons N."/>
            <person name="Pedersen O."/>
            <person name="Prifti E."/>
            <person name="Qin J."/>
            <person name="Raes J."/>
            <person name="Tap J."/>
            <person name="Tims S."/>
            <person name="Ussery D.W."/>
            <person name="Yamada T."/>
            <person name="MetaHit consortium"/>
            <person name="Renault P."/>
            <person name="Sicheritz-Ponten T."/>
            <person name="Bork P."/>
            <person name="Wang J."/>
            <person name="Brunak S."/>
            <person name="Ehrlich S.D."/>
        </authorList>
    </citation>
    <scope>NUCLEOTIDE SEQUENCE [LARGE SCALE GENOMIC DNA]</scope>
</reference>
<name>R6IIC7_9FIRM</name>
<evidence type="ECO:0000256" key="1">
    <source>
        <dbReference type="SAM" id="MobiDB-lite"/>
    </source>
</evidence>
<organism evidence="2">
    <name type="scientific">Phascolarctobacterium faecium</name>
    <dbReference type="NCBI Taxonomy" id="33025"/>
    <lineage>
        <taxon>Bacteria</taxon>
        <taxon>Bacillati</taxon>
        <taxon>Bacillota</taxon>
        <taxon>Negativicutes</taxon>
        <taxon>Acidaminococcales</taxon>
        <taxon>Acidaminococcaceae</taxon>
        <taxon>Phascolarctobacterium</taxon>
    </lineage>
</organism>
<protein>
    <submittedName>
        <fullName evidence="2">Uncharacterized protein</fullName>
    </submittedName>
</protein>
<accession>R6IIC7</accession>
<dbReference type="HOGENOM" id="CLU_2701560_0_0_9"/>
<dbReference type="EMBL" id="CBDS010000085">
    <property type="protein sequence ID" value="CDB46319.1"/>
    <property type="molecule type" value="Genomic_DNA"/>
</dbReference>
<comment type="caution">
    <text evidence="2">The sequence shown here is derived from an EMBL/GenBank/DDBJ whole genome shotgun (WGS) entry which is preliminary data.</text>
</comment>
<evidence type="ECO:0000313" key="2">
    <source>
        <dbReference type="EMBL" id="CDB46319.1"/>
    </source>
</evidence>
<feature type="region of interest" description="Disordered" evidence="1">
    <location>
        <begin position="48"/>
        <end position="73"/>
    </location>
</feature>
<gene>
    <name evidence="2" type="ORF">BN533_01375</name>
</gene>